<feature type="domain" description="RFTS" evidence="3">
    <location>
        <begin position="50"/>
        <end position="133"/>
    </location>
</feature>
<dbReference type="GO" id="GO:0005634">
    <property type="term" value="C:nucleus"/>
    <property type="evidence" value="ECO:0007669"/>
    <property type="project" value="UniProtKB-SubCell"/>
</dbReference>
<dbReference type="EMBL" id="CM003381">
    <property type="protein sequence ID" value="KOM58566.1"/>
    <property type="molecule type" value="Genomic_DNA"/>
</dbReference>
<keyword evidence="2" id="KW-0539">Nucleus</keyword>
<comment type="subcellular location">
    <subcellularLocation>
        <location evidence="1">Nucleus</location>
    </subcellularLocation>
</comment>
<dbReference type="InterPro" id="IPR022702">
    <property type="entry name" value="Cytosine_MeTrfase1_RFD"/>
</dbReference>
<organism evidence="4 5">
    <name type="scientific">Phaseolus angularis</name>
    <name type="common">Azuki bean</name>
    <name type="synonym">Vigna angularis</name>
    <dbReference type="NCBI Taxonomy" id="3914"/>
    <lineage>
        <taxon>Eukaryota</taxon>
        <taxon>Viridiplantae</taxon>
        <taxon>Streptophyta</taxon>
        <taxon>Embryophyta</taxon>
        <taxon>Tracheophyta</taxon>
        <taxon>Spermatophyta</taxon>
        <taxon>Magnoliopsida</taxon>
        <taxon>eudicotyledons</taxon>
        <taxon>Gunneridae</taxon>
        <taxon>Pentapetalae</taxon>
        <taxon>rosids</taxon>
        <taxon>fabids</taxon>
        <taxon>Fabales</taxon>
        <taxon>Fabaceae</taxon>
        <taxon>Papilionoideae</taxon>
        <taxon>50 kb inversion clade</taxon>
        <taxon>NPAAA clade</taxon>
        <taxon>indigoferoid/millettioid clade</taxon>
        <taxon>Phaseoleae</taxon>
        <taxon>Vigna</taxon>
    </lineage>
</organism>
<dbReference type="OMA" id="CAEIANI"/>
<dbReference type="PANTHER" id="PTHR46235:SF13">
    <property type="entry name" value="EDM2-LIKE PROTEIN1"/>
    <property type="match status" value="1"/>
</dbReference>
<dbReference type="Gene3D" id="3.30.40.10">
    <property type="entry name" value="Zinc/RING finger domain, C3HC4 (zinc finger)"/>
    <property type="match status" value="1"/>
</dbReference>
<sequence>MASSDEEGEIIPVVTSYWFENEKEDFVSLCSLTLLFSISETECDLGEKVFLRGTTDDSLQKIYKQITGWRFELTYEQPEISVLSKDRNWITLQRPRECFESTIRTILVTVYFLHFLRRNPEESQLSIWDKLKKAFSAFDIIPSVNDILNHVSLMREAVKRDKDLAKSKPLCEVITIYLKGIIEGCFGSSAAKLTPLILGNPRMFILQCNQNLLWTQDEENVQSDELNLVGEQNIGYDTVCSICDNGGEILPCEGSCLRSFHATKEAGIDAFCESLGYTTAQVKAFPNFYCQNCKYKQHQCFACGKLGSSDVSSKAEAQRLSDGLVKSQPCLMRTI</sequence>
<dbReference type="Pfam" id="PF12047">
    <property type="entry name" value="DNMT1-RFD"/>
    <property type="match status" value="1"/>
</dbReference>
<name>A0A0L9VU11_PHAAN</name>
<dbReference type="PANTHER" id="PTHR46235">
    <property type="entry name" value="PHD FINGER-CONTAINING PROTEIN DDB_G0268158"/>
    <property type="match status" value="1"/>
</dbReference>
<evidence type="ECO:0000259" key="3">
    <source>
        <dbReference type="Pfam" id="PF12047"/>
    </source>
</evidence>
<dbReference type="AlphaFoldDB" id="A0A0L9VU11"/>
<dbReference type="STRING" id="3914.A0A0L9VU11"/>
<evidence type="ECO:0000256" key="1">
    <source>
        <dbReference type="ARBA" id="ARBA00004123"/>
    </source>
</evidence>
<evidence type="ECO:0000313" key="5">
    <source>
        <dbReference type="Proteomes" id="UP000053144"/>
    </source>
</evidence>
<evidence type="ECO:0000256" key="2">
    <source>
        <dbReference type="ARBA" id="ARBA00023242"/>
    </source>
</evidence>
<protein>
    <recommendedName>
        <fullName evidence="3">RFTS domain-containing protein</fullName>
    </recommendedName>
</protein>
<reference evidence="5" key="1">
    <citation type="journal article" date="2015" name="Proc. Natl. Acad. Sci. U.S.A.">
        <title>Genome sequencing of adzuki bean (Vigna angularis) provides insight into high starch and low fat accumulation and domestication.</title>
        <authorList>
            <person name="Yang K."/>
            <person name="Tian Z."/>
            <person name="Chen C."/>
            <person name="Luo L."/>
            <person name="Zhao B."/>
            <person name="Wang Z."/>
            <person name="Yu L."/>
            <person name="Li Y."/>
            <person name="Sun Y."/>
            <person name="Li W."/>
            <person name="Chen Y."/>
            <person name="Li Y."/>
            <person name="Zhang Y."/>
            <person name="Ai D."/>
            <person name="Zhao J."/>
            <person name="Shang C."/>
            <person name="Ma Y."/>
            <person name="Wu B."/>
            <person name="Wang M."/>
            <person name="Gao L."/>
            <person name="Sun D."/>
            <person name="Zhang P."/>
            <person name="Guo F."/>
            <person name="Wang W."/>
            <person name="Li Y."/>
            <person name="Wang J."/>
            <person name="Varshney R.K."/>
            <person name="Wang J."/>
            <person name="Ling H.Q."/>
            <person name="Wan P."/>
        </authorList>
    </citation>
    <scope>NUCLEOTIDE SEQUENCE</scope>
    <source>
        <strain evidence="5">cv. Jingnong 6</strain>
    </source>
</reference>
<gene>
    <name evidence="4" type="ORF">LR48_Vigan11g160000</name>
</gene>
<proteinExistence type="predicted"/>
<dbReference type="Gramene" id="KOM58566">
    <property type="protein sequence ID" value="KOM58566"/>
    <property type="gene ID" value="LR48_Vigan11g160000"/>
</dbReference>
<accession>A0A0L9VU11</accession>
<dbReference type="InterPro" id="IPR013083">
    <property type="entry name" value="Znf_RING/FYVE/PHD"/>
</dbReference>
<evidence type="ECO:0000313" key="4">
    <source>
        <dbReference type="EMBL" id="KOM58566.1"/>
    </source>
</evidence>
<dbReference type="Proteomes" id="UP000053144">
    <property type="component" value="Chromosome 11"/>
</dbReference>